<evidence type="ECO:0000256" key="3">
    <source>
        <dbReference type="ARBA" id="ARBA00022825"/>
    </source>
</evidence>
<dbReference type="CDD" id="cd00190">
    <property type="entry name" value="Tryp_SPc"/>
    <property type="match status" value="1"/>
</dbReference>
<accession>A0A4C1SF71</accession>
<feature type="signal peptide" evidence="6">
    <location>
        <begin position="1"/>
        <end position="15"/>
    </location>
</feature>
<dbReference type="SMART" id="SM00020">
    <property type="entry name" value="Tryp_SPc"/>
    <property type="match status" value="1"/>
</dbReference>
<proteinExistence type="predicted"/>
<evidence type="ECO:0000313" key="8">
    <source>
        <dbReference type="EMBL" id="GBP00027.1"/>
    </source>
</evidence>
<dbReference type="InterPro" id="IPR033116">
    <property type="entry name" value="TRYPSIN_SER"/>
</dbReference>
<dbReference type="InterPro" id="IPR018114">
    <property type="entry name" value="TRYPSIN_HIS"/>
</dbReference>
<dbReference type="InterPro" id="IPR001314">
    <property type="entry name" value="Peptidase_S1A"/>
</dbReference>
<keyword evidence="3 5" id="KW-0720">Serine protease</keyword>
<feature type="chain" id="PRO_5020032022" evidence="6">
    <location>
        <begin position="16"/>
        <end position="359"/>
    </location>
</feature>
<keyword evidence="2 5" id="KW-0378">Hydrolase</keyword>
<evidence type="ECO:0000256" key="6">
    <source>
        <dbReference type="SAM" id="SignalP"/>
    </source>
</evidence>
<evidence type="ECO:0000313" key="9">
    <source>
        <dbReference type="Proteomes" id="UP000299102"/>
    </source>
</evidence>
<dbReference type="STRING" id="151549.A0A4C1SF71"/>
<keyword evidence="9" id="KW-1185">Reference proteome</keyword>
<dbReference type="EMBL" id="BGZK01000004">
    <property type="protein sequence ID" value="GBP00027.1"/>
    <property type="molecule type" value="Genomic_DNA"/>
</dbReference>
<name>A0A4C1SF71_EUMVA</name>
<dbReference type="PANTHER" id="PTHR24264">
    <property type="entry name" value="TRYPSIN-RELATED"/>
    <property type="match status" value="1"/>
</dbReference>
<dbReference type="PROSITE" id="PS00135">
    <property type="entry name" value="TRYPSIN_SER"/>
    <property type="match status" value="1"/>
</dbReference>
<dbReference type="OrthoDB" id="10059102at2759"/>
<dbReference type="PROSITE" id="PS00134">
    <property type="entry name" value="TRYPSIN_HIS"/>
    <property type="match status" value="1"/>
</dbReference>
<dbReference type="PANTHER" id="PTHR24264:SF83">
    <property type="entry name" value="COMPLEMENT FACTOR I"/>
    <property type="match status" value="1"/>
</dbReference>
<evidence type="ECO:0000259" key="7">
    <source>
        <dbReference type="PROSITE" id="PS50240"/>
    </source>
</evidence>
<evidence type="ECO:0000256" key="1">
    <source>
        <dbReference type="ARBA" id="ARBA00022670"/>
    </source>
</evidence>
<comment type="caution">
    <text evidence="8">The sequence shown here is derived from an EMBL/GenBank/DDBJ whole genome shotgun (WGS) entry which is preliminary data.</text>
</comment>
<dbReference type="PROSITE" id="PS50240">
    <property type="entry name" value="TRYPSIN_DOM"/>
    <property type="match status" value="1"/>
</dbReference>
<dbReference type="PRINTS" id="PR00722">
    <property type="entry name" value="CHYMOTRYPSIN"/>
</dbReference>
<sequence>MRVLVVLALLTSAIAVPRDPQRIVGGRNTFIEQYPFLSNMQYLWDGVIWWTSCGGSLITTTSILSAAHCYDFSERFSKKRFREPYRSPHIILIFSESSDFWLSDMHRDDFPWEWRVRLGSTFMSSGGTLHAISAFVLHERYHIPTRLDNDVAIVRLASPAVLSPAVGVARIGGANYLLPDNTPVTAVGWGELWNLGPQPEILQHVDIYTINQEICVQRYAYLRTQPGFQNWPEVTSNMLCSGVLDVGGRDACSGDSGGPLLHQGDVIVGITSWGYDCAHNFYPGVNARPLNWAKDWGTPVQRDPENFASRQVAVPIFAFKWHSKSSITNRLRLCSIRPTRLVGFAQRCSISEHAISRIQ</sequence>
<keyword evidence="6" id="KW-0732">Signal</keyword>
<evidence type="ECO:0000256" key="2">
    <source>
        <dbReference type="ARBA" id="ARBA00022801"/>
    </source>
</evidence>
<dbReference type="GO" id="GO:0006508">
    <property type="term" value="P:proteolysis"/>
    <property type="evidence" value="ECO:0007669"/>
    <property type="project" value="UniProtKB-KW"/>
</dbReference>
<dbReference type="GO" id="GO:0005615">
    <property type="term" value="C:extracellular space"/>
    <property type="evidence" value="ECO:0007669"/>
    <property type="project" value="TreeGrafter"/>
</dbReference>
<evidence type="ECO:0000256" key="4">
    <source>
        <dbReference type="ARBA" id="ARBA00023157"/>
    </source>
</evidence>
<dbReference type="InterPro" id="IPR050127">
    <property type="entry name" value="Serine_Proteases_S1"/>
</dbReference>
<dbReference type="Pfam" id="PF00089">
    <property type="entry name" value="Trypsin"/>
    <property type="match status" value="2"/>
</dbReference>
<dbReference type="Gene3D" id="2.40.10.10">
    <property type="entry name" value="Trypsin-like serine proteases"/>
    <property type="match status" value="1"/>
</dbReference>
<organism evidence="8 9">
    <name type="scientific">Eumeta variegata</name>
    <name type="common">Bagworm moth</name>
    <name type="synonym">Eumeta japonica</name>
    <dbReference type="NCBI Taxonomy" id="151549"/>
    <lineage>
        <taxon>Eukaryota</taxon>
        <taxon>Metazoa</taxon>
        <taxon>Ecdysozoa</taxon>
        <taxon>Arthropoda</taxon>
        <taxon>Hexapoda</taxon>
        <taxon>Insecta</taxon>
        <taxon>Pterygota</taxon>
        <taxon>Neoptera</taxon>
        <taxon>Endopterygota</taxon>
        <taxon>Lepidoptera</taxon>
        <taxon>Glossata</taxon>
        <taxon>Ditrysia</taxon>
        <taxon>Tineoidea</taxon>
        <taxon>Psychidae</taxon>
        <taxon>Oiketicinae</taxon>
        <taxon>Eumeta</taxon>
    </lineage>
</organism>
<dbReference type="GO" id="GO:0004252">
    <property type="term" value="F:serine-type endopeptidase activity"/>
    <property type="evidence" value="ECO:0007669"/>
    <property type="project" value="InterPro"/>
</dbReference>
<dbReference type="InterPro" id="IPR009003">
    <property type="entry name" value="Peptidase_S1_PA"/>
</dbReference>
<dbReference type="Proteomes" id="UP000299102">
    <property type="component" value="Unassembled WGS sequence"/>
</dbReference>
<reference evidence="8 9" key="1">
    <citation type="journal article" date="2019" name="Commun. Biol.">
        <title>The bagworm genome reveals a unique fibroin gene that provides high tensile strength.</title>
        <authorList>
            <person name="Kono N."/>
            <person name="Nakamura H."/>
            <person name="Ohtoshi R."/>
            <person name="Tomita M."/>
            <person name="Numata K."/>
            <person name="Arakawa K."/>
        </authorList>
    </citation>
    <scope>NUCLEOTIDE SEQUENCE [LARGE SCALE GENOMIC DNA]</scope>
</reference>
<dbReference type="AlphaFoldDB" id="A0A4C1SF71"/>
<dbReference type="InterPro" id="IPR043504">
    <property type="entry name" value="Peptidase_S1_PA_chymotrypsin"/>
</dbReference>
<feature type="domain" description="Peptidase S1" evidence="7">
    <location>
        <begin position="23"/>
        <end position="296"/>
    </location>
</feature>
<protein>
    <submittedName>
        <fullName evidence="8">Trypsin, alkaline C</fullName>
    </submittedName>
</protein>
<keyword evidence="1 5" id="KW-0645">Protease</keyword>
<keyword evidence="4" id="KW-1015">Disulfide bond</keyword>
<dbReference type="SUPFAM" id="SSF50494">
    <property type="entry name" value="Trypsin-like serine proteases"/>
    <property type="match status" value="1"/>
</dbReference>
<gene>
    <name evidence="8" type="ORF">EVAR_74358_1</name>
</gene>
<dbReference type="InterPro" id="IPR001254">
    <property type="entry name" value="Trypsin_dom"/>
</dbReference>
<evidence type="ECO:0000256" key="5">
    <source>
        <dbReference type="RuleBase" id="RU363034"/>
    </source>
</evidence>